<evidence type="ECO:0000313" key="3">
    <source>
        <dbReference type="EMBL" id="RWS12012.1"/>
    </source>
</evidence>
<feature type="region of interest" description="Disordered" evidence="1">
    <location>
        <begin position="423"/>
        <end position="453"/>
    </location>
</feature>
<dbReference type="OrthoDB" id="5577209at2759"/>
<proteinExistence type="predicted"/>
<feature type="non-terminal residue" evidence="3">
    <location>
        <position position="1"/>
    </location>
</feature>
<dbReference type="EMBL" id="NCKU01001487">
    <property type="protein sequence ID" value="RWS12012.1"/>
    <property type="molecule type" value="Genomic_DNA"/>
</dbReference>
<dbReference type="CDD" id="cd14364">
    <property type="entry name" value="CUE_ASCC2"/>
    <property type="match status" value="1"/>
</dbReference>
<dbReference type="STRING" id="1965070.A0A3S4R5X3"/>
<evidence type="ECO:0000313" key="5">
    <source>
        <dbReference type="Proteomes" id="UP000285301"/>
    </source>
</evidence>
<dbReference type="SUPFAM" id="SSF46934">
    <property type="entry name" value="UBA-like"/>
    <property type="match status" value="1"/>
</dbReference>
<protein>
    <recommendedName>
        <fullName evidence="2">CUE domain-containing protein</fullName>
    </recommendedName>
</protein>
<gene>
    <name evidence="4" type="ORF">B4U79_05707</name>
    <name evidence="3" type="ORF">B4U79_13818</name>
</gene>
<dbReference type="Gene3D" id="1.10.8.10">
    <property type="entry name" value="DNA helicase RuvA subunit, C-terminal domain"/>
    <property type="match status" value="1"/>
</dbReference>
<dbReference type="PANTHER" id="PTHR21494">
    <property type="entry name" value="ACTIVATING SIGNAL COINTEGRATOR 1 COMPLEX SUBUNIT 2 ASC-1 COMPLEX SUBUNIT P100"/>
    <property type="match status" value="1"/>
</dbReference>
<comment type="caution">
    <text evidence="3">The sequence shown here is derived from an EMBL/GenBank/DDBJ whole genome shotgun (WGS) entry which is preliminary data.</text>
</comment>
<dbReference type="Proteomes" id="UP000285301">
    <property type="component" value="Unassembled WGS sequence"/>
</dbReference>
<dbReference type="EMBL" id="NCKU01000600">
    <property type="protein sequence ID" value="RWS14877.1"/>
    <property type="molecule type" value="Genomic_DNA"/>
</dbReference>
<dbReference type="InterPro" id="IPR003892">
    <property type="entry name" value="CUE"/>
</dbReference>
<dbReference type="Pfam" id="PF02845">
    <property type="entry name" value="CUE"/>
    <property type="match status" value="1"/>
</dbReference>
<evidence type="ECO:0000259" key="2">
    <source>
        <dbReference type="PROSITE" id="PS51140"/>
    </source>
</evidence>
<reference evidence="3 5" key="1">
    <citation type="journal article" date="2018" name="Gigascience">
        <title>Genomes of trombidid mites reveal novel predicted allergens and laterally-transferred genes associated with secondary metabolism.</title>
        <authorList>
            <person name="Dong X."/>
            <person name="Chaisiri K."/>
            <person name="Xia D."/>
            <person name="Armstrong S.D."/>
            <person name="Fang Y."/>
            <person name="Donnelly M.J."/>
            <person name="Kadowaki T."/>
            <person name="McGarry J.W."/>
            <person name="Darby A.C."/>
            <person name="Makepeace B.L."/>
        </authorList>
    </citation>
    <scope>NUCLEOTIDE SEQUENCE [LARGE SCALE GENOMIC DNA]</scope>
    <source>
        <strain evidence="3">UoL-WK</strain>
    </source>
</reference>
<dbReference type="SMART" id="SM00546">
    <property type="entry name" value="CUE"/>
    <property type="match status" value="1"/>
</dbReference>
<dbReference type="PANTHER" id="PTHR21494:SF0">
    <property type="entry name" value="ACTIVATING SIGNAL COINTEGRATOR 1 COMPLEX SUBUNIT 2"/>
    <property type="match status" value="1"/>
</dbReference>
<reference evidence="3" key="2">
    <citation type="submission" date="2018-11" db="EMBL/GenBank/DDBJ databases">
        <title>Trombidioid mite genomics.</title>
        <authorList>
            <person name="Dong X."/>
        </authorList>
    </citation>
    <scope>NUCLEOTIDE SEQUENCE</scope>
    <source>
        <strain evidence="3">UoL-WK</strain>
    </source>
</reference>
<name>A0A3S4R5X3_9ACAR</name>
<evidence type="ECO:0000313" key="4">
    <source>
        <dbReference type="EMBL" id="RWS14877.1"/>
    </source>
</evidence>
<dbReference type="GO" id="GO:0043130">
    <property type="term" value="F:ubiquitin binding"/>
    <property type="evidence" value="ECO:0007669"/>
    <property type="project" value="InterPro"/>
</dbReference>
<evidence type="ECO:0000256" key="1">
    <source>
        <dbReference type="SAM" id="MobiDB-lite"/>
    </source>
</evidence>
<dbReference type="PROSITE" id="PS51140">
    <property type="entry name" value="CUE"/>
    <property type="match status" value="1"/>
</dbReference>
<keyword evidence="5" id="KW-1185">Reference proteome</keyword>
<sequence length="678" mass="79497">ICSSINAVFNRQHPRFAESLNYVKFRPPPAGLADVGIESNDSHRLNKDVHDWMENIYAFEQNLRTLLSLPCHRYYLLFYDLILKRLFKNTLRFWSTVIHRKEFHEMLDSYLSYTPKFFNLHLIFLTDQIKETLSEIHKLVFRIFLRLSNYKESKKDRFTPEVFSQIIYENNVFDIPKLMEICSLYTNVNPPMNQMLAEMIERVFNCNKAYSEDLQSSVMTVISSFQRVQRDLGISIVAKKVPTSTLNLSKLKSQKWADLQDTVYFITDLSVTVSSFVSLFSTAAKLYHKHRVENEIVTFYENVFTPLHEELELRFNQDASAKLVCKDIRRQIALSKHHLIKAFREIMVISCINPLFDVRFSHDYFNKYPFVEDLSSLMEQSELTGFQNVDQTRIDYLLSATSSFIGESGELFEKKVTTKSEKSSINGDQWQKDFHTKNTNNNRNTDGELKPQQENHRTVLVTEDEVKPKVEKRSEMVKSIDQLYPDVFKKEYGFDSLSNDTVNATIESHITSVTDIFPDLGHGFIEICLEHYNYDVEMLVDALLTSSLPEKLDKLDRTMQRKPLDVKPNEQKQSEVMLLTEEGKLDKTSVQTSDTQKEVENVVNRENKESKLVKDITIPILKMVALRMEEESMMEREYEDEYDDTYDEDQKTFESGSALEFQFERAKERRNIYKNYDS</sequence>
<organism evidence="3 5">
    <name type="scientific">Dinothrombium tinctorium</name>
    <dbReference type="NCBI Taxonomy" id="1965070"/>
    <lineage>
        <taxon>Eukaryota</taxon>
        <taxon>Metazoa</taxon>
        <taxon>Ecdysozoa</taxon>
        <taxon>Arthropoda</taxon>
        <taxon>Chelicerata</taxon>
        <taxon>Arachnida</taxon>
        <taxon>Acari</taxon>
        <taxon>Acariformes</taxon>
        <taxon>Trombidiformes</taxon>
        <taxon>Prostigmata</taxon>
        <taxon>Anystina</taxon>
        <taxon>Parasitengona</taxon>
        <taxon>Trombidioidea</taxon>
        <taxon>Trombidiidae</taxon>
        <taxon>Dinothrombium</taxon>
    </lineage>
</organism>
<feature type="domain" description="CUE" evidence="2">
    <location>
        <begin position="505"/>
        <end position="548"/>
    </location>
</feature>
<accession>A0A3S4R5X3</accession>
<dbReference type="InterPro" id="IPR041800">
    <property type="entry name" value="ASCC2_CUE"/>
</dbReference>
<dbReference type="AlphaFoldDB" id="A0A3S4R5X3"/>
<dbReference type="InterPro" id="IPR009060">
    <property type="entry name" value="UBA-like_sf"/>
</dbReference>
<dbReference type="InterPro" id="IPR052586">
    <property type="entry name" value="ASCC2"/>
</dbReference>